<dbReference type="RefSeq" id="WP_156928992.1">
    <property type="nucleotide sequence ID" value="NZ_CP088285.1"/>
</dbReference>
<protein>
    <submittedName>
        <fullName evidence="1">Uncharacterized protein</fullName>
    </submittedName>
</protein>
<gene>
    <name evidence="1" type="ORF">HAP48_036055</name>
</gene>
<name>A0A974A4G1_9BRAD</name>
<reference evidence="1" key="1">
    <citation type="submission" date="2020-06" db="EMBL/GenBank/DDBJ databases">
        <title>Whole Genome Sequence of Bradyrhizobium sp. Strain 1S1.</title>
        <authorList>
            <person name="Bromfield E.S.P."/>
            <person name="Cloutier S."/>
        </authorList>
    </citation>
    <scope>NUCLEOTIDE SEQUENCE [LARGE SCALE GENOMIC DNA]</scope>
    <source>
        <strain evidence="1">1S1</strain>
    </source>
</reference>
<dbReference type="SUPFAM" id="SSF56091">
    <property type="entry name" value="DNA ligase/mRNA capping enzyme, catalytic domain"/>
    <property type="match status" value="1"/>
</dbReference>
<proteinExistence type="predicted"/>
<dbReference type="AlphaFoldDB" id="A0A974A4G1"/>
<evidence type="ECO:0000313" key="1">
    <source>
        <dbReference type="EMBL" id="NVI48225.1"/>
    </source>
</evidence>
<accession>A0A974A4G1</accession>
<sequence>MIDGEAVLGVDGISVPQVHDEMQFYAFDILAKGGEDHRKLSLSMPKINLVRLLARRVDGIFQRLRAGRDRPRPVPLRLPDGTGRAGFQAPRAAAIRQSEFYGAISNNH</sequence>
<organism evidence="1">
    <name type="scientific">Bradyrhizobium septentrionale</name>
    <dbReference type="NCBI Taxonomy" id="1404411"/>
    <lineage>
        <taxon>Bacteria</taxon>
        <taxon>Pseudomonadati</taxon>
        <taxon>Pseudomonadota</taxon>
        <taxon>Alphaproteobacteria</taxon>
        <taxon>Hyphomicrobiales</taxon>
        <taxon>Nitrobacteraceae</taxon>
        <taxon>Bradyrhizobium</taxon>
    </lineage>
</organism>
<comment type="caution">
    <text evidence="1">The sequence shown here is derived from an EMBL/GenBank/DDBJ whole genome shotgun (WGS) entry which is preliminary data.</text>
</comment>
<dbReference type="EMBL" id="JAAOLE020000001">
    <property type="protein sequence ID" value="NVI48225.1"/>
    <property type="molecule type" value="Genomic_DNA"/>
</dbReference>